<protein>
    <submittedName>
        <fullName evidence="2">Uncharacterized protein</fullName>
    </submittedName>
</protein>
<keyword evidence="1" id="KW-1133">Transmembrane helix</keyword>
<sequence length="214" mass="24071">MPFFGLPIIQGIGTRPVCMKYSFKSPSNLVKKWTTWPTVVSLLTVEVILILRVLALYSNNKKIAYFLFTLITVEMIAFSGIVLMAVLHTRGFSGENVFSGCLFMLPGYLYTGWTSGIIFESILIKLTIYKSLKFADTCPTLPNIRVKIFTRDSVVYFFSMFSILVFSIYGNKFIAPLIIHPESVSILTLIMPRIESNNGFGSDLTGSQVDYEHS</sequence>
<feature type="transmembrane region" description="Helical" evidence="1">
    <location>
        <begin position="107"/>
        <end position="124"/>
    </location>
</feature>
<feature type="transmembrane region" description="Helical" evidence="1">
    <location>
        <begin position="64"/>
        <end position="87"/>
    </location>
</feature>
<dbReference type="Proteomes" id="UP000308652">
    <property type="component" value="Unassembled WGS sequence"/>
</dbReference>
<keyword evidence="3" id="KW-1185">Reference proteome</keyword>
<name>A0A5C3LQJ0_9AGAR</name>
<dbReference type="OrthoDB" id="3037019at2759"/>
<evidence type="ECO:0000313" key="3">
    <source>
        <dbReference type="Proteomes" id="UP000308652"/>
    </source>
</evidence>
<dbReference type="EMBL" id="ML213630">
    <property type="protein sequence ID" value="TFK34578.1"/>
    <property type="molecule type" value="Genomic_DNA"/>
</dbReference>
<keyword evidence="1" id="KW-0472">Membrane</keyword>
<feature type="transmembrane region" description="Helical" evidence="1">
    <location>
        <begin position="154"/>
        <end position="179"/>
    </location>
</feature>
<organism evidence="2 3">
    <name type="scientific">Crucibulum laeve</name>
    <dbReference type="NCBI Taxonomy" id="68775"/>
    <lineage>
        <taxon>Eukaryota</taxon>
        <taxon>Fungi</taxon>
        <taxon>Dikarya</taxon>
        <taxon>Basidiomycota</taxon>
        <taxon>Agaricomycotina</taxon>
        <taxon>Agaricomycetes</taxon>
        <taxon>Agaricomycetidae</taxon>
        <taxon>Agaricales</taxon>
        <taxon>Agaricineae</taxon>
        <taxon>Nidulariaceae</taxon>
        <taxon>Crucibulum</taxon>
    </lineage>
</organism>
<evidence type="ECO:0000313" key="2">
    <source>
        <dbReference type="EMBL" id="TFK34578.1"/>
    </source>
</evidence>
<gene>
    <name evidence="2" type="ORF">BDQ12DRAFT_726802</name>
</gene>
<feature type="transmembrane region" description="Helical" evidence="1">
    <location>
        <begin position="36"/>
        <end position="57"/>
    </location>
</feature>
<reference evidence="2 3" key="1">
    <citation type="journal article" date="2019" name="Nat. Ecol. Evol.">
        <title>Megaphylogeny resolves global patterns of mushroom evolution.</title>
        <authorList>
            <person name="Varga T."/>
            <person name="Krizsan K."/>
            <person name="Foldi C."/>
            <person name="Dima B."/>
            <person name="Sanchez-Garcia M."/>
            <person name="Sanchez-Ramirez S."/>
            <person name="Szollosi G.J."/>
            <person name="Szarkandi J.G."/>
            <person name="Papp V."/>
            <person name="Albert L."/>
            <person name="Andreopoulos W."/>
            <person name="Angelini C."/>
            <person name="Antonin V."/>
            <person name="Barry K.W."/>
            <person name="Bougher N.L."/>
            <person name="Buchanan P."/>
            <person name="Buyck B."/>
            <person name="Bense V."/>
            <person name="Catcheside P."/>
            <person name="Chovatia M."/>
            <person name="Cooper J."/>
            <person name="Damon W."/>
            <person name="Desjardin D."/>
            <person name="Finy P."/>
            <person name="Geml J."/>
            <person name="Haridas S."/>
            <person name="Hughes K."/>
            <person name="Justo A."/>
            <person name="Karasinski D."/>
            <person name="Kautmanova I."/>
            <person name="Kiss B."/>
            <person name="Kocsube S."/>
            <person name="Kotiranta H."/>
            <person name="LaButti K.M."/>
            <person name="Lechner B.E."/>
            <person name="Liimatainen K."/>
            <person name="Lipzen A."/>
            <person name="Lukacs Z."/>
            <person name="Mihaltcheva S."/>
            <person name="Morgado L.N."/>
            <person name="Niskanen T."/>
            <person name="Noordeloos M.E."/>
            <person name="Ohm R.A."/>
            <person name="Ortiz-Santana B."/>
            <person name="Ovrebo C."/>
            <person name="Racz N."/>
            <person name="Riley R."/>
            <person name="Savchenko A."/>
            <person name="Shiryaev A."/>
            <person name="Soop K."/>
            <person name="Spirin V."/>
            <person name="Szebenyi C."/>
            <person name="Tomsovsky M."/>
            <person name="Tulloss R.E."/>
            <person name="Uehling J."/>
            <person name="Grigoriev I.V."/>
            <person name="Vagvolgyi C."/>
            <person name="Papp T."/>
            <person name="Martin F.M."/>
            <person name="Miettinen O."/>
            <person name="Hibbett D.S."/>
            <person name="Nagy L.G."/>
        </authorList>
    </citation>
    <scope>NUCLEOTIDE SEQUENCE [LARGE SCALE GENOMIC DNA]</scope>
    <source>
        <strain evidence="2 3">CBS 166.37</strain>
    </source>
</reference>
<proteinExistence type="predicted"/>
<accession>A0A5C3LQJ0</accession>
<keyword evidence="1" id="KW-0812">Transmembrane</keyword>
<dbReference type="AlphaFoldDB" id="A0A5C3LQJ0"/>
<evidence type="ECO:0000256" key="1">
    <source>
        <dbReference type="SAM" id="Phobius"/>
    </source>
</evidence>